<dbReference type="PANTHER" id="PTHR24346:SF30">
    <property type="entry name" value="MATERNAL EMBRYONIC LEUCINE ZIPPER KINASE"/>
    <property type="match status" value="1"/>
</dbReference>
<keyword evidence="5" id="KW-0808">Transferase</keyword>
<dbReference type="PANTHER" id="PTHR24346">
    <property type="entry name" value="MAP/MICROTUBULE AFFINITY-REGULATING KINASE"/>
    <property type="match status" value="1"/>
</dbReference>
<evidence type="ECO:0000313" key="5">
    <source>
        <dbReference type="EMBL" id="KAF8471473.1"/>
    </source>
</evidence>
<reference evidence="5" key="2">
    <citation type="journal article" date="2020" name="Nat. Commun.">
        <title>Large-scale genome sequencing of mycorrhizal fungi provides insights into the early evolution of symbiotic traits.</title>
        <authorList>
            <person name="Miyauchi S."/>
            <person name="Kiss E."/>
            <person name="Kuo A."/>
            <person name="Drula E."/>
            <person name="Kohler A."/>
            <person name="Sanchez-Garcia M."/>
            <person name="Morin E."/>
            <person name="Andreopoulos B."/>
            <person name="Barry K.W."/>
            <person name="Bonito G."/>
            <person name="Buee M."/>
            <person name="Carver A."/>
            <person name="Chen C."/>
            <person name="Cichocki N."/>
            <person name="Clum A."/>
            <person name="Culley D."/>
            <person name="Crous P.W."/>
            <person name="Fauchery L."/>
            <person name="Girlanda M."/>
            <person name="Hayes R.D."/>
            <person name="Keri Z."/>
            <person name="LaButti K."/>
            <person name="Lipzen A."/>
            <person name="Lombard V."/>
            <person name="Magnuson J."/>
            <person name="Maillard F."/>
            <person name="Murat C."/>
            <person name="Nolan M."/>
            <person name="Ohm R.A."/>
            <person name="Pangilinan J."/>
            <person name="Pereira M.F."/>
            <person name="Perotto S."/>
            <person name="Peter M."/>
            <person name="Pfister S."/>
            <person name="Riley R."/>
            <person name="Sitrit Y."/>
            <person name="Stielow J.B."/>
            <person name="Szollosi G."/>
            <person name="Zifcakova L."/>
            <person name="Stursova M."/>
            <person name="Spatafora J.W."/>
            <person name="Tedersoo L."/>
            <person name="Vaario L.M."/>
            <person name="Yamada A."/>
            <person name="Yan M."/>
            <person name="Wang P."/>
            <person name="Xu J."/>
            <person name="Bruns T."/>
            <person name="Baldrian P."/>
            <person name="Vilgalys R."/>
            <person name="Dunand C."/>
            <person name="Henrissat B."/>
            <person name="Grigoriev I.V."/>
            <person name="Hibbett D."/>
            <person name="Nagy L.G."/>
            <person name="Martin F.M."/>
        </authorList>
    </citation>
    <scope>NUCLEOTIDE SEQUENCE</scope>
    <source>
        <strain evidence="5">Prilba</strain>
    </source>
</reference>
<dbReference type="Proteomes" id="UP000759537">
    <property type="component" value="Unassembled WGS sequence"/>
</dbReference>
<dbReference type="AlphaFoldDB" id="A0A9P5MQ32"/>
<keyword evidence="6" id="KW-1185">Reference proteome</keyword>
<evidence type="ECO:0000313" key="6">
    <source>
        <dbReference type="Proteomes" id="UP000759537"/>
    </source>
</evidence>
<dbReference type="PROSITE" id="PS50011">
    <property type="entry name" value="PROTEIN_KINASE_DOM"/>
    <property type="match status" value="1"/>
</dbReference>
<dbReference type="Pfam" id="PF00069">
    <property type="entry name" value="Pkinase"/>
    <property type="match status" value="1"/>
</dbReference>
<dbReference type="OrthoDB" id="5987198at2759"/>
<dbReference type="GO" id="GO:0005737">
    <property type="term" value="C:cytoplasm"/>
    <property type="evidence" value="ECO:0007669"/>
    <property type="project" value="TreeGrafter"/>
</dbReference>
<organism evidence="5 6">
    <name type="scientific">Russula ochroleuca</name>
    <dbReference type="NCBI Taxonomy" id="152965"/>
    <lineage>
        <taxon>Eukaryota</taxon>
        <taxon>Fungi</taxon>
        <taxon>Dikarya</taxon>
        <taxon>Basidiomycota</taxon>
        <taxon>Agaricomycotina</taxon>
        <taxon>Agaricomycetes</taxon>
        <taxon>Russulales</taxon>
        <taxon>Russulaceae</taxon>
        <taxon>Russula</taxon>
    </lineage>
</organism>
<evidence type="ECO:0000256" key="1">
    <source>
        <dbReference type="ARBA" id="ARBA00022741"/>
    </source>
</evidence>
<name>A0A9P5MQ32_9AGAM</name>
<gene>
    <name evidence="5" type="ORF">DFH94DRAFT_856379</name>
</gene>
<protein>
    <submittedName>
        <fullName evidence="5">Kinase-like domain-containing protein</fullName>
    </submittedName>
</protein>
<proteinExistence type="predicted"/>
<evidence type="ECO:0000256" key="2">
    <source>
        <dbReference type="ARBA" id="ARBA00022840"/>
    </source>
</evidence>
<dbReference type="InterPro" id="IPR011009">
    <property type="entry name" value="Kinase-like_dom_sf"/>
</dbReference>
<dbReference type="GO" id="GO:0005524">
    <property type="term" value="F:ATP binding"/>
    <property type="evidence" value="ECO:0007669"/>
    <property type="project" value="UniProtKB-KW"/>
</dbReference>
<accession>A0A9P5MQ32</accession>
<feature type="domain" description="Protein kinase" evidence="4">
    <location>
        <begin position="61"/>
        <end position="370"/>
    </location>
</feature>
<reference evidence="5" key="1">
    <citation type="submission" date="2019-10" db="EMBL/GenBank/DDBJ databases">
        <authorList>
            <consortium name="DOE Joint Genome Institute"/>
            <person name="Kuo A."/>
            <person name="Miyauchi S."/>
            <person name="Kiss E."/>
            <person name="Drula E."/>
            <person name="Kohler A."/>
            <person name="Sanchez-Garcia M."/>
            <person name="Andreopoulos B."/>
            <person name="Barry K.W."/>
            <person name="Bonito G."/>
            <person name="Buee M."/>
            <person name="Carver A."/>
            <person name="Chen C."/>
            <person name="Cichocki N."/>
            <person name="Clum A."/>
            <person name="Culley D."/>
            <person name="Crous P.W."/>
            <person name="Fauchery L."/>
            <person name="Girlanda M."/>
            <person name="Hayes R."/>
            <person name="Keri Z."/>
            <person name="LaButti K."/>
            <person name="Lipzen A."/>
            <person name="Lombard V."/>
            <person name="Magnuson J."/>
            <person name="Maillard F."/>
            <person name="Morin E."/>
            <person name="Murat C."/>
            <person name="Nolan M."/>
            <person name="Ohm R."/>
            <person name="Pangilinan J."/>
            <person name="Pereira M."/>
            <person name="Perotto S."/>
            <person name="Peter M."/>
            <person name="Riley R."/>
            <person name="Sitrit Y."/>
            <person name="Stielow B."/>
            <person name="Szollosi G."/>
            <person name="Zifcakova L."/>
            <person name="Stursova M."/>
            <person name="Spatafora J.W."/>
            <person name="Tedersoo L."/>
            <person name="Vaario L.-M."/>
            <person name="Yamada A."/>
            <person name="Yan M."/>
            <person name="Wang P."/>
            <person name="Xu J."/>
            <person name="Bruns T."/>
            <person name="Baldrian P."/>
            <person name="Vilgalys R."/>
            <person name="Henrissat B."/>
            <person name="Grigoriev I.V."/>
            <person name="Hibbett D."/>
            <person name="Nagy L.G."/>
            <person name="Martin F.M."/>
        </authorList>
    </citation>
    <scope>NUCLEOTIDE SEQUENCE</scope>
    <source>
        <strain evidence="5">Prilba</strain>
    </source>
</reference>
<feature type="region of interest" description="Disordered" evidence="3">
    <location>
        <begin position="239"/>
        <end position="261"/>
    </location>
</feature>
<dbReference type="EMBL" id="WHVB01000023">
    <property type="protein sequence ID" value="KAF8471473.1"/>
    <property type="molecule type" value="Genomic_DNA"/>
</dbReference>
<dbReference type="GO" id="GO:0035556">
    <property type="term" value="P:intracellular signal transduction"/>
    <property type="evidence" value="ECO:0007669"/>
    <property type="project" value="TreeGrafter"/>
</dbReference>
<dbReference type="Gene3D" id="1.10.510.10">
    <property type="entry name" value="Transferase(Phosphotransferase) domain 1"/>
    <property type="match status" value="1"/>
</dbReference>
<dbReference type="InterPro" id="IPR000719">
    <property type="entry name" value="Prot_kinase_dom"/>
</dbReference>
<evidence type="ECO:0000256" key="3">
    <source>
        <dbReference type="SAM" id="MobiDB-lite"/>
    </source>
</evidence>
<dbReference type="GO" id="GO:0004674">
    <property type="term" value="F:protein serine/threonine kinase activity"/>
    <property type="evidence" value="ECO:0007669"/>
    <property type="project" value="TreeGrafter"/>
</dbReference>
<dbReference type="SUPFAM" id="SSF56112">
    <property type="entry name" value="Protein kinase-like (PK-like)"/>
    <property type="match status" value="1"/>
</dbReference>
<comment type="caution">
    <text evidence="5">The sequence shown here is derived from an EMBL/GenBank/DDBJ whole genome shotgun (WGS) entry which is preliminary data.</text>
</comment>
<feature type="compositionally biased region" description="Basic and acidic residues" evidence="3">
    <location>
        <begin position="246"/>
        <end position="260"/>
    </location>
</feature>
<keyword evidence="5" id="KW-0418">Kinase</keyword>
<keyword evidence="2" id="KW-0067">ATP-binding</keyword>
<sequence length="370" mass="43306">MSQRVFIDFLDNETPGSQPGDIDELERWWVDRQVALEQAGYMLRSRYRPGWKPSWVGTKKYYLDFEDGQGVGLRLGMDATRISDGKPVMLKLIPEDEEGPYELEINQLFSTEPLASDPRNHCVHLLDVIRLPNDPPIIVHPLLRPFYDPHLQTYGEFVTFFAQICEGVQFMHENNVAHRDCTSENIMLDPSNMYPESFHPVEIDRSKDFRRKAKWYSRTRRPTKYLLIDFGLSRRYDPANGPPLDKPIRGGDKSAPEHQDMATPYNPFPTDVYYLGNLIREYYMQKYQGFEFMEPLVTDMVQNDPTKRPTMGEVVTRFSEIRGKLSTWKLRSRIARKFELWPVTAWKSVCHWYRTVGYILGRKAAIPEPK</sequence>
<dbReference type="SMART" id="SM00220">
    <property type="entry name" value="S_TKc"/>
    <property type="match status" value="1"/>
</dbReference>
<evidence type="ECO:0000259" key="4">
    <source>
        <dbReference type="PROSITE" id="PS50011"/>
    </source>
</evidence>
<keyword evidence="1" id="KW-0547">Nucleotide-binding</keyword>